<name>A0ABP8M6Q9_9BACT</name>
<gene>
    <name evidence="1" type="ORF">GCM10023091_32220</name>
</gene>
<sequence>MSEYSKFPQVLLSLHYLPNLAYFSCMMQAETVIIESREHFQKQTLRNRCYVNTANGVEIMSVPLQKPTRHVPVDEIRIDYSQEWVKKHWRCLTSAYANSPFFEYYAPDFLKVLNSRPAYLFDLNRQLLTLCLKFLRLPVELTYNLSYEQTVQYPVFDVRNCITDKKNVNRYQFYRPHPYYQTFGNGFSDNLSIVDLLFNTGPEASEILLKSSVFRETVE</sequence>
<proteinExistence type="predicted"/>
<dbReference type="InterPro" id="IPR014985">
    <property type="entry name" value="WbqC"/>
</dbReference>
<keyword evidence="2" id="KW-1185">Reference proteome</keyword>
<protein>
    <submittedName>
        <fullName evidence="1">WbqC family protein</fullName>
    </submittedName>
</protein>
<evidence type="ECO:0000313" key="1">
    <source>
        <dbReference type="EMBL" id="GAA4443510.1"/>
    </source>
</evidence>
<comment type="caution">
    <text evidence="1">The sequence shown here is derived from an EMBL/GenBank/DDBJ whole genome shotgun (WGS) entry which is preliminary data.</text>
</comment>
<reference evidence="2" key="1">
    <citation type="journal article" date="2019" name="Int. J. Syst. Evol. Microbiol.">
        <title>The Global Catalogue of Microorganisms (GCM) 10K type strain sequencing project: providing services to taxonomists for standard genome sequencing and annotation.</title>
        <authorList>
            <consortium name="The Broad Institute Genomics Platform"/>
            <consortium name="The Broad Institute Genome Sequencing Center for Infectious Disease"/>
            <person name="Wu L."/>
            <person name="Ma J."/>
        </authorList>
    </citation>
    <scope>NUCLEOTIDE SEQUENCE [LARGE SCALE GENOMIC DNA]</scope>
    <source>
        <strain evidence="2">JCM 31920</strain>
    </source>
</reference>
<organism evidence="1 2">
    <name type="scientific">Ravibacter arvi</name>
    <dbReference type="NCBI Taxonomy" id="2051041"/>
    <lineage>
        <taxon>Bacteria</taxon>
        <taxon>Pseudomonadati</taxon>
        <taxon>Bacteroidota</taxon>
        <taxon>Cytophagia</taxon>
        <taxon>Cytophagales</taxon>
        <taxon>Spirosomataceae</taxon>
        <taxon>Ravibacter</taxon>
    </lineage>
</organism>
<dbReference type="Proteomes" id="UP001501508">
    <property type="component" value="Unassembled WGS sequence"/>
</dbReference>
<dbReference type="EMBL" id="BAABEY010000029">
    <property type="protein sequence ID" value="GAA4443510.1"/>
    <property type="molecule type" value="Genomic_DNA"/>
</dbReference>
<dbReference type="RefSeq" id="WP_345031068.1">
    <property type="nucleotide sequence ID" value="NZ_BAABEY010000029.1"/>
</dbReference>
<accession>A0ABP8M6Q9</accession>
<evidence type="ECO:0000313" key="2">
    <source>
        <dbReference type="Proteomes" id="UP001501508"/>
    </source>
</evidence>
<dbReference type="Pfam" id="PF08889">
    <property type="entry name" value="WbqC"/>
    <property type="match status" value="2"/>
</dbReference>